<dbReference type="EMBL" id="AP028212">
    <property type="protein sequence ID" value="BEI87538.1"/>
    <property type="molecule type" value="Genomic_DNA"/>
</dbReference>
<proteinExistence type="predicted"/>
<gene>
    <name evidence="2" type="ORF">CcaverHIS019_0102560</name>
</gene>
<dbReference type="RefSeq" id="XP_060452804.1">
    <property type="nucleotide sequence ID" value="XM_060598300.1"/>
</dbReference>
<dbReference type="KEGG" id="ccac:CcaHIS019_0102560"/>
<dbReference type="AlphaFoldDB" id="A0AA48ID62"/>
<protein>
    <submittedName>
        <fullName evidence="2">Uncharacterized protein</fullName>
    </submittedName>
</protein>
<sequence>MSNLILVMDPEQLDQIDELGLEQAAIQKIMDDHRKRYNQVARAVWALTLAGGTDFRGFHAVVLRLVSENKVIEALRRDLDQQIINVAAALPDLTDLNDGGCINCLDVDNDQGEPNGLEPTSEMSVNEAPNFNGLDTDMDQMGPNDLHVAEGDMQPFAS</sequence>
<feature type="region of interest" description="Disordered" evidence="1">
    <location>
        <begin position="112"/>
        <end position="158"/>
    </location>
</feature>
<reference evidence="2" key="1">
    <citation type="journal article" date="2023" name="BMC Genomics">
        <title>Chromosome-level genome assemblies of Cutaneotrichosporon spp. (Trichosporonales, Basidiomycota) reveal imbalanced evolution between nucleotide sequences and chromosome synteny.</title>
        <authorList>
            <person name="Kobayashi Y."/>
            <person name="Kayamori A."/>
            <person name="Aoki K."/>
            <person name="Shiwa Y."/>
            <person name="Matsutani M."/>
            <person name="Fujita N."/>
            <person name="Sugita T."/>
            <person name="Iwasaki W."/>
            <person name="Tanaka N."/>
            <person name="Takashima M."/>
        </authorList>
    </citation>
    <scope>NUCLEOTIDE SEQUENCE</scope>
    <source>
        <strain evidence="2">HIS019</strain>
    </source>
</reference>
<keyword evidence="3" id="KW-1185">Reference proteome</keyword>
<evidence type="ECO:0000313" key="3">
    <source>
        <dbReference type="Proteomes" id="UP001233271"/>
    </source>
</evidence>
<evidence type="ECO:0000313" key="2">
    <source>
        <dbReference type="EMBL" id="BEI87538.1"/>
    </source>
</evidence>
<dbReference type="GeneID" id="85491409"/>
<accession>A0AA48ID62</accession>
<dbReference type="Proteomes" id="UP001233271">
    <property type="component" value="Chromosome 1"/>
</dbReference>
<evidence type="ECO:0000256" key="1">
    <source>
        <dbReference type="SAM" id="MobiDB-lite"/>
    </source>
</evidence>
<organism evidence="2 3">
    <name type="scientific">Cutaneotrichosporon cavernicola</name>
    <dbReference type="NCBI Taxonomy" id="279322"/>
    <lineage>
        <taxon>Eukaryota</taxon>
        <taxon>Fungi</taxon>
        <taxon>Dikarya</taxon>
        <taxon>Basidiomycota</taxon>
        <taxon>Agaricomycotina</taxon>
        <taxon>Tremellomycetes</taxon>
        <taxon>Trichosporonales</taxon>
        <taxon>Trichosporonaceae</taxon>
        <taxon>Cutaneotrichosporon</taxon>
    </lineage>
</organism>
<name>A0AA48ID62_9TREE</name>